<name>C4JPS5_UNCRE</name>
<dbReference type="SUPFAM" id="SSF53933">
    <property type="entry name" value="Microbial ribonucleases"/>
    <property type="match status" value="1"/>
</dbReference>
<dbReference type="GO" id="GO:0004521">
    <property type="term" value="F:RNA endonuclease activity"/>
    <property type="evidence" value="ECO:0007669"/>
    <property type="project" value="InterPro"/>
</dbReference>
<keyword evidence="3" id="KW-0732">Signal</keyword>
<accession>C4JPS5</accession>
<proteinExistence type="predicted"/>
<evidence type="ECO:0000313" key="5">
    <source>
        <dbReference type="Proteomes" id="UP000002058"/>
    </source>
</evidence>
<dbReference type="Gene3D" id="3.10.450.30">
    <property type="entry name" value="Microbial ribonucleases"/>
    <property type="match status" value="1"/>
</dbReference>
<dbReference type="InterPro" id="IPR000026">
    <property type="entry name" value="N1-like"/>
</dbReference>
<dbReference type="RefSeq" id="XP_002545051.1">
    <property type="nucleotide sequence ID" value="XM_002545005.1"/>
</dbReference>
<organism evidence="4 5">
    <name type="scientific">Uncinocarpus reesii (strain UAMH 1704)</name>
    <dbReference type="NCBI Taxonomy" id="336963"/>
    <lineage>
        <taxon>Eukaryota</taxon>
        <taxon>Fungi</taxon>
        <taxon>Dikarya</taxon>
        <taxon>Ascomycota</taxon>
        <taxon>Pezizomycotina</taxon>
        <taxon>Eurotiomycetes</taxon>
        <taxon>Eurotiomycetidae</taxon>
        <taxon>Onygenales</taxon>
        <taxon>Onygenaceae</taxon>
        <taxon>Uncinocarpus</taxon>
    </lineage>
</organism>
<feature type="signal peptide" evidence="3">
    <location>
        <begin position="1"/>
        <end position="21"/>
    </location>
</feature>
<evidence type="ECO:0000313" key="4">
    <source>
        <dbReference type="EMBL" id="EEP79722.1"/>
    </source>
</evidence>
<evidence type="ECO:0000256" key="1">
    <source>
        <dbReference type="ARBA" id="ARBA00022722"/>
    </source>
</evidence>
<dbReference type="KEGG" id="ure:UREG_04568"/>
<dbReference type="AlphaFoldDB" id="C4JPS5"/>
<dbReference type="HOGENOM" id="CLU_1620297_0_0_1"/>
<dbReference type="VEuPathDB" id="FungiDB:UREG_04568"/>
<reference evidence="5" key="1">
    <citation type="journal article" date="2009" name="Genome Res.">
        <title>Comparative genomic analyses of the human fungal pathogens Coccidioides and their relatives.</title>
        <authorList>
            <person name="Sharpton T.J."/>
            <person name="Stajich J.E."/>
            <person name="Rounsley S.D."/>
            <person name="Gardner M.J."/>
            <person name="Wortman J.R."/>
            <person name="Jordar V.S."/>
            <person name="Maiti R."/>
            <person name="Kodira C.D."/>
            <person name="Neafsey D.E."/>
            <person name="Zeng Q."/>
            <person name="Hung C.-Y."/>
            <person name="McMahan C."/>
            <person name="Muszewska A."/>
            <person name="Grynberg M."/>
            <person name="Mandel M.A."/>
            <person name="Kellner E.M."/>
            <person name="Barker B.M."/>
            <person name="Galgiani J.N."/>
            <person name="Orbach M.J."/>
            <person name="Kirkland T.N."/>
            <person name="Cole G.T."/>
            <person name="Henn M.R."/>
            <person name="Birren B.W."/>
            <person name="Taylor J.W."/>
        </authorList>
    </citation>
    <scope>NUCLEOTIDE SEQUENCE [LARGE SCALE GENOMIC DNA]</scope>
    <source>
        <strain evidence="5">UAMH 1704</strain>
    </source>
</reference>
<keyword evidence="5" id="KW-1185">Reference proteome</keyword>
<dbReference type="Pfam" id="PF00545">
    <property type="entry name" value="Ribonuclease"/>
    <property type="match status" value="1"/>
</dbReference>
<dbReference type="InParanoid" id="C4JPS5"/>
<dbReference type="EMBL" id="CH476616">
    <property type="protein sequence ID" value="EEP79722.1"/>
    <property type="molecule type" value="Genomic_DNA"/>
</dbReference>
<dbReference type="GO" id="GO:0016787">
    <property type="term" value="F:hydrolase activity"/>
    <property type="evidence" value="ECO:0007669"/>
    <property type="project" value="UniProtKB-KW"/>
</dbReference>
<keyword evidence="1" id="KW-0540">Nuclease</keyword>
<keyword evidence="2" id="KW-0378">Hydrolase</keyword>
<dbReference type="InterPro" id="IPR016191">
    <property type="entry name" value="Ribonuclease/ribotoxin"/>
</dbReference>
<feature type="chain" id="PRO_5002939596" evidence="3">
    <location>
        <begin position="22"/>
        <end position="164"/>
    </location>
</feature>
<dbReference type="GeneID" id="8440766"/>
<protein>
    <submittedName>
        <fullName evidence="4">Uncharacterized protein</fullName>
    </submittedName>
</protein>
<dbReference type="GO" id="GO:0003723">
    <property type="term" value="F:RNA binding"/>
    <property type="evidence" value="ECO:0007669"/>
    <property type="project" value="InterPro"/>
</dbReference>
<gene>
    <name evidence="4" type="ORF">UREG_04568</name>
</gene>
<evidence type="ECO:0000256" key="3">
    <source>
        <dbReference type="SAM" id="SignalP"/>
    </source>
</evidence>
<dbReference type="Proteomes" id="UP000002058">
    <property type="component" value="Unassembled WGS sequence"/>
</dbReference>
<sequence>MKFHLLSAAVTAFCLSLGSLAINVPVNPNPFIHQTVFTVPNNGIICGMFPRGLSTPVFALQFQLTAENFVATSNPNSRQPKRYNHYPADPVTFGGRCTGTGRGGQDQLYEYPIYANADFQAGMAARANRIIVRRNLRQGENQNDATFCGLITHNGVPGNAFRDC</sequence>
<evidence type="ECO:0000256" key="2">
    <source>
        <dbReference type="ARBA" id="ARBA00022801"/>
    </source>
</evidence>